<evidence type="ECO:0000313" key="2">
    <source>
        <dbReference type="Proteomes" id="UP001056120"/>
    </source>
</evidence>
<organism evidence="1 2">
    <name type="scientific">Smallanthus sonchifolius</name>
    <dbReference type="NCBI Taxonomy" id="185202"/>
    <lineage>
        <taxon>Eukaryota</taxon>
        <taxon>Viridiplantae</taxon>
        <taxon>Streptophyta</taxon>
        <taxon>Embryophyta</taxon>
        <taxon>Tracheophyta</taxon>
        <taxon>Spermatophyta</taxon>
        <taxon>Magnoliopsida</taxon>
        <taxon>eudicotyledons</taxon>
        <taxon>Gunneridae</taxon>
        <taxon>Pentapetalae</taxon>
        <taxon>asterids</taxon>
        <taxon>campanulids</taxon>
        <taxon>Asterales</taxon>
        <taxon>Asteraceae</taxon>
        <taxon>Asteroideae</taxon>
        <taxon>Heliantheae alliance</taxon>
        <taxon>Millerieae</taxon>
        <taxon>Smallanthus</taxon>
    </lineage>
</organism>
<dbReference type="Proteomes" id="UP001056120">
    <property type="component" value="Linkage Group LG27"/>
</dbReference>
<reference evidence="2" key="1">
    <citation type="journal article" date="2022" name="Mol. Ecol. Resour.">
        <title>The genomes of chicory, endive, great burdock and yacon provide insights into Asteraceae palaeo-polyploidization history and plant inulin production.</title>
        <authorList>
            <person name="Fan W."/>
            <person name="Wang S."/>
            <person name="Wang H."/>
            <person name="Wang A."/>
            <person name="Jiang F."/>
            <person name="Liu H."/>
            <person name="Zhao H."/>
            <person name="Xu D."/>
            <person name="Zhang Y."/>
        </authorList>
    </citation>
    <scope>NUCLEOTIDE SEQUENCE [LARGE SCALE GENOMIC DNA]</scope>
    <source>
        <strain evidence="2">cv. Yunnan</strain>
    </source>
</reference>
<proteinExistence type="predicted"/>
<reference evidence="1 2" key="2">
    <citation type="journal article" date="2022" name="Mol. Ecol. Resour.">
        <title>The genomes of chicory, endive, great burdock and yacon provide insights into Asteraceae paleo-polyploidization history and plant inulin production.</title>
        <authorList>
            <person name="Fan W."/>
            <person name="Wang S."/>
            <person name="Wang H."/>
            <person name="Wang A."/>
            <person name="Jiang F."/>
            <person name="Liu H."/>
            <person name="Zhao H."/>
            <person name="Xu D."/>
            <person name="Zhang Y."/>
        </authorList>
    </citation>
    <scope>NUCLEOTIDE SEQUENCE [LARGE SCALE GENOMIC DNA]</scope>
    <source>
        <strain evidence="2">cv. Yunnan</strain>
        <tissue evidence="1">Leaves</tissue>
    </source>
</reference>
<gene>
    <name evidence="1" type="ORF">L1987_81049</name>
</gene>
<keyword evidence="2" id="KW-1185">Reference proteome</keyword>
<sequence length="615" mass="71567">MRLVGKYLHTNSLLYSLSHISLKAMASLCSLSCSILPYKNYHNRSRQLFDIRKPICSSSQSTTKCVTVKAVTTVEPNARRSANYAPSLWSFDHIQSLSSEYTGEEYKARADTLKEAVKMMMPTAITNPLSTLELIDDLQRLGISYHFEDEIRNLLEMIYCKYYKTHDQWNSLDLNLKALGFRLLRQHGYQVPQEIFHNFKDQTQNLKPHLREDMMGMLNLYEATYHSYEDESILDDARDLTEKYLKENQDKIDESISSLVSHALELPLHLRVPRIEAKWFIQVYEKRSDSNLTLIELAKLDFNMVQAVHIEDLQYASRWWRNITWDKKLTFSRDRLVEHFLWSTGFDHLPHHSHKRRILAKVNSMITAIDDIYDVYGTLDELELFTDVIDRWDINAIDELPEYMKICFLGFYNTVNDIAYNIFTDTGFLVLSHLTKAWAGLCKAYLVEARWYHTGHTPTLQEYLDIAYVSISNPVIIKNASFLTSAGLSDEILQSMTRLENIVHYSSLLFRLADDLGTSTDELERGDTSKAIQCYMHESGATEEEARRYIKELIMETWKKLNKERAHANSEFSREFIEYATNIPRMAHFMYSEGDGHGRPDITKAHISSLFINPI</sequence>
<accession>A0ACB8YQY9</accession>
<name>A0ACB8YQY9_9ASTR</name>
<comment type="caution">
    <text evidence="1">The sequence shown here is derived from an EMBL/GenBank/DDBJ whole genome shotgun (WGS) entry which is preliminary data.</text>
</comment>
<dbReference type="EMBL" id="CM042044">
    <property type="protein sequence ID" value="KAI3687354.1"/>
    <property type="molecule type" value="Genomic_DNA"/>
</dbReference>
<protein>
    <submittedName>
        <fullName evidence="1">Uncharacterized protein</fullName>
    </submittedName>
</protein>
<evidence type="ECO:0000313" key="1">
    <source>
        <dbReference type="EMBL" id="KAI3687354.1"/>
    </source>
</evidence>